<keyword evidence="1" id="KW-1133">Transmembrane helix</keyword>
<gene>
    <name evidence="2" type="ORF">BV53_06760</name>
</gene>
<dbReference type="AlphaFoldDB" id="A0A1T1CZ67"/>
<proteinExistence type="predicted"/>
<reference evidence="2 3" key="1">
    <citation type="submission" date="2017-02" db="EMBL/GenBank/DDBJ databases">
        <title>Draft Genome Sequences of 'Candidatus Synechococcus spongiarum', Cyanobacterial Symbionts of the Mediterranean Sponge Aplysina aerophoba from two locations.</title>
        <authorList>
            <person name="Slaby B.M."/>
            <person name="Hentschel U."/>
        </authorList>
    </citation>
    <scope>NUCLEOTIDE SEQUENCE [LARGE SCALE GENOMIC DNA]</scope>
    <source>
        <strain evidence="2">LMB bulk15N</strain>
    </source>
</reference>
<keyword evidence="1" id="KW-0812">Transmembrane</keyword>
<protein>
    <submittedName>
        <fullName evidence="2">Uncharacterized protein</fullName>
    </submittedName>
</protein>
<dbReference type="RefSeq" id="WP_143325366.1">
    <property type="nucleotide sequence ID" value="NZ_MWLE01000093.1"/>
</dbReference>
<name>A0A1T1CZ67_9SYNE</name>
<dbReference type="Proteomes" id="UP000242590">
    <property type="component" value="Unassembled WGS sequence"/>
</dbReference>
<dbReference type="EMBL" id="MWLE01000093">
    <property type="protein sequence ID" value="OOV33915.1"/>
    <property type="molecule type" value="Genomic_DNA"/>
</dbReference>
<evidence type="ECO:0000256" key="1">
    <source>
        <dbReference type="SAM" id="Phobius"/>
    </source>
</evidence>
<accession>A0A1T1CZ67</accession>
<feature type="transmembrane region" description="Helical" evidence="1">
    <location>
        <begin position="12"/>
        <end position="33"/>
    </location>
</feature>
<evidence type="ECO:0000313" key="3">
    <source>
        <dbReference type="Proteomes" id="UP000242590"/>
    </source>
</evidence>
<sequence>MDASPTPSPLLWTLLVEAGVLMMLVYVPTRMYLSFTEVRRQRSKDKRLLETIRQVKRELKDPLNLTPLAKAN</sequence>
<organism evidence="2 3">
    <name type="scientific">Candidatus Synechococcus spongiarum LMB bulk15N</name>
    <dbReference type="NCBI Taxonomy" id="1943583"/>
    <lineage>
        <taxon>Bacteria</taxon>
        <taxon>Bacillati</taxon>
        <taxon>Cyanobacteriota</taxon>
        <taxon>Cyanophyceae</taxon>
        <taxon>Synechococcales</taxon>
        <taxon>Synechococcaceae</taxon>
        <taxon>Synechococcus</taxon>
    </lineage>
</organism>
<comment type="caution">
    <text evidence="2">The sequence shown here is derived from an EMBL/GenBank/DDBJ whole genome shotgun (WGS) entry which is preliminary data.</text>
</comment>
<keyword evidence="1" id="KW-0472">Membrane</keyword>
<dbReference type="OrthoDB" id="560578at2"/>
<evidence type="ECO:0000313" key="2">
    <source>
        <dbReference type="EMBL" id="OOV33915.1"/>
    </source>
</evidence>